<gene>
    <name evidence="1" type="ORF">MANES_06G123400v8</name>
</gene>
<organism evidence="1 2">
    <name type="scientific">Manihot esculenta</name>
    <name type="common">Cassava</name>
    <name type="synonym">Jatropha manihot</name>
    <dbReference type="NCBI Taxonomy" id="3983"/>
    <lineage>
        <taxon>Eukaryota</taxon>
        <taxon>Viridiplantae</taxon>
        <taxon>Streptophyta</taxon>
        <taxon>Embryophyta</taxon>
        <taxon>Tracheophyta</taxon>
        <taxon>Spermatophyta</taxon>
        <taxon>Magnoliopsida</taxon>
        <taxon>eudicotyledons</taxon>
        <taxon>Gunneridae</taxon>
        <taxon>Pentapetalae</taxon>
        <taxon>rosids</taxon>
        <taxon>fabids</taxon>
        <taxon>Malpighiales</taxon>
        <taxon>Euphorbiaceae</taxon>
        <taxon>Crotonoideae</taxon>
        <taxon>Manihoteae</taxon>
        <taxon>Manihot</taxon>
    </lineage>
</organism>
<proteinExistence type="predicted"/>
<keyword evidence="2" id="KW-1185">Reference proteome</keyword>
<reference evidence="2" key="1">
    <citation type="journal article" date="2016" name="Nat. Biotechnol.">
        <title>Sequencing wild and cultivated cassava and related species reveals extensive interspecific hybridization and genetic diversity.</title>
        <authorList>
            <person name="Bredeson J.V."/>
            <person name="Lyons J.B."/>
            <person name="Prochnik S.E."/>
            <person name="Wu G.A."/>
            <person name="Ha C.M."/>
            <person name="Edsinger-Gonzales E."/>
            <person name="Grimwood J."/>
            <person name="Schmutz J."/>
            <person name="Rabbi I.Y."/>
            <person name="Egesi C."/>
            <person name="Nauluvula P."/>
            <person name="Lebot V."/>
            <person name="Ndunguru J."/>
            <person name="Mkamilo G."/>
            <person name="Bart R.S."/>
            <person name="Setter T.L."/>
            <person name="Gleadow R.M."/>
            <person name="Kulakow P."/>
            <person name="Ferguson M.E."/>
            <person name="Rounsley S."/>
            <person name="Rokhsar D.S."/>
        </authorList>
    </citation>
    <scope>NUCLEOTIDE SEQUENCE [LARGE SCALE GENOMIC DNA]</scope>
    <source>
        <strain evidence="2">cv. AM560-2</strain>
    </source>
</reference>
<dbReference type="EMBL" id="CM004392">
    <property type="protein sequence ID" value="KAG8652698.1"/>
    <property type="molecule type" value="Genomic_DNA"/>
</dbReference>
<sequence>MALHLSLDFVFGVLANIISAMVCLAPLPTFYQICKKKTSEGFQSIPYVIALFSAMLWLFYAIFDEDSTLLITINSFTFFMETGYLTVYLIYATKKDRMFTTKLILFFNIFGFGMIAILTLFLTHGRKRVDVLGWICMIFALCVFVAPMGIMIPNTLGFLFGIVQMVLYLIYRNPKKLPVEDPKLRELSEHIVDVAKLSATLCSEITTVVVPQPIDNGNDVGGQKIKEETEQDIGTPADKV</sequence>
<evidence type="ECO:0000313" key="2">
    <source>
        <dbReference type="Proteomes" id="UP000091857"/>
    </source>
</evidence>
<protein>
    <submittedName>
        <fullName evidence="1">Uncharacterized protein</fullName>
    </submittedName>
</protein>
<name>A0ACB7HLW3_MANES</name>
<comment type="caution">
    <text evidence="1">The sequence shown here is derived from an EMBL/GenBank/DDBJ whole genome shotgun (WGS) entry which is preliminary data.</text>
</comment>
<dbReference type="Proteomes" id="UP000091857">
    <property type="component" value="Chromosome 6"/>
</dbReference>
<evidence type="ECO:0000313" key="1">
    <source>
        <dbReference type="EMBL" id="KAG8652698.1"/>
    </source>
</evidence>
<accession>A0ACB7HLW3</accession>